<evidence type="ECO:0000259" key="1">
    <source>
        <dbReference type="SMART" id="SM00448"/>
    </source>
</evidence>
<dbReference type="Proteomes" id="UP000031408">
    <property type="component" value="Unassembled WGS sequence"/>
</dbReference>
<name>A0A0C1L0G3_9BACT</name>
<dbReference type="InterPro" id="IPR001789">
    <property type="entry name" value="Sig_transdc_resp-reg_receiver"/>
</dbReference>
<feature type="domain" description="HTH LytTR-type" evidence="2">
    <location>
        <begin position="146"/>
        <end position="239"/>
    </location>
</feature>
<dbReference type="InterPro" id="IPR011006">
    <property type="entry name" value="CheY-like_superfamily"/>
</dbReference>
<dbReference type="SMART" id="SM00448">
    <property type="entry name" value="REC"/>
    <property type="match status" value="1"/>
</dbReference>
<evidence type="ECO:0000313" key="4">
    <source>
        <dbReference type="Proteomes" id="UP000031408"/>
    </source>
</evidence>
<organism evidence="3 4">
    <name type="scientific">Flavihumibacter solisilvae</name>
    <dbReference type="NCBI Taxonomy" id="1349421"/>
    <lineage>
        <taxon>Bacteria</taxon>
        <taxon>Pseudomonadati</taxon>
        <taxon>Bacteroidota</taxon>
        <taxon>Chitinophagia</taxon>
        <taxon>Chitinophagales</taxon>
        <taxon>Chitinophagaceae</taxon>
        <taxon>Flavihumibacter</taxon>
    </lineage>
</organism>
<dbReference type="STRING" id="1349421.OI18_19870"/>
<dbReference type="RefSeq" id="WP_039143096.1">
    <property type="nucleotide sequence ID" value="NZ_JSVC01000024.1"/>
</dbReference>
<dbReference type="InterPro" id="IPR007492">
    <property type="entry name" value="LytTR_DNA-bd_dom"/>
</dbReference>
<dbReference type="PANTHER" id="PTHR37299:SF1">
    <property type="entry name" value="STAGE 0 SPORULATION PROTEIN A HOMOLOG"/>
    <property type="match status" value="1"/>
</dbReference>
<dbReference type="AlphaFoldDB" id="A0A0C1L0G3"/>
<dbReference type="Gene3D" id="2.40.50.1020">
    <property type="entry name" value="LytTr DNA-binding domain"/>
    <property type="match status" value="1"/>
</dbReference>
<keyword evidence="4" id="KW-1185">Reference proteome</keyword>
<sequence length="244" mass="27714">MTIRCIAVDDEQLALDLLVDNISKVPFLQLVGTAKNAMEVISLLQQETVDLAFLDIQMPGLSGMQLASSLKGRTKVIFLTAYEQFALESYNVNAIDYLVKPVSFDRFLEACMKALDSFLSRSASTQAQPANAVKEEGKYLFVNVEYNIVRILINDVIMIEGYKDYVKIHLASSKRPVITRMSMKHLEEKLLPYDFFRVHKSFIVSLTRIESIQRNAVKLGELEVPVGDLYKDALMERINQRNIL</sequence>
<dbReference type="EMBL" id="JSVC01000024">
    <property type="protein sequence ID" value="KIC93011.1"/>
    <property type="molecule type" value="Genomic_DNA"/>
</dbReference>
<evidence type="ECO:0000313" key="3">
    <source>
        <dbReference type="EMBL" id="KIC93011.1"/>
    </source>
</evidence>
<dbReference type="SUPFAM" id="SSF52172">
    <property type="entry name" value="CheY-like"/>
    <property type="match status" value="1"/>
</dbReference>
<proteinExistence type="predicted"/>
<reference evidence="3 4" key="1">
    <citation type="submission" date="2014-11" db="EMBL/GenBank/DDBJ databases">
        <title>Genome sequence of Flavihumibacter solisilvae 3-3.</title>
        <authorList>
            <person name="Zhou G."/>
            <person name="Li M."/>
            <person name="Wang G."/>
        </authorList>
    </citation>
    <scope>NUCLEOTIDE SEQUENCE [LARGE SCALE GENOMIC DNA]</scope>
    <source>
        <strain evidence="3 4">3-3</strain>
    </source>
</reference>
<accession>A0A0C1L0G3</accession>
<dbReference type="OrthoDB" id="1646880at2"/>
<dbReference type="GO" id="GO:0000156">
    <property type="term" value="F:phosphorelay response regulator activity"/>
    <property type="evidence" value="ECO:0007669"/>
    <property type="project" value="InterPro"/>
</dbReference>
<gene>
    <name evidence="3" type="ORF">OI18_19870</name>
</gene>
<dbReference type="SMART" id="SM00850">
    <property type="entry name" value="LytTR"/>
    <property type="match status" value="1"/>
</dbReference>
<evidence type="ECO:0000259" key="2">
    <source>
        <dbReference type="SMART" id="SM00850"/>
    </source>
</evidence>
<comment type="caution">
    <text evidence="3">The sequence shown here is derived from an EMBL/GenBank/DDBJ whole genome shotgun (WGS) entry which is preliminary data.</text>
</comment>
<dbReference type="InterPro" id="IPR046947">
    <property type="entry name" value="LytR-like"/>
</dbReference>
<dbReference type="Pfam" id="PF00072">
    <property type="entry name" value="Response_reg"/>
    <property type="match status" value="1"/>
</dbReference>
<feature type="domain" description="Response regulatory" evidence="1">
    <location>
        <begin position="3"/>
        <end position="111"/>
    </location>
</feature>
<dbReference type="Pfam" id="PF04397">
    <property type="entry name" value="LytTR"/>
    <property type="match status" value="1"/>
</dbReference>
<dbReference type="GO" id="GO:0003677">
    <property type="term" value="F:DNA binding"/>
    <property type="evidence" value="ECO:0007669"/>
    <property type="project" value="InterPro"/>
</dbReference>
<protein>
    <submittedName>
        <fullName evidence="3">Chemotaxis protein CheY</fullName>
    </submittedName>
</protein>
<dbReference type="PANTHER" id="PTHR37299">
    <property type="entry name" value="TRANSCRIPTIONAL REGULATOR-RELATED"/>
    <property type="match status" value="1"/>
</dbReference>
<dbReference type="Gene3D" id="3.40.50.2300">
    <property type="match status" value="1"/>
</dbReference>